<feature type="transmembrane region" description="Helical" evidence="2">
    <location>
        <begin position="37"/>
        <end position="55"/>
    </location>
</feature>
<dbReference type="GO" id="GO:0052621">
    <property type="term" value="F:diguanylate cyclase activity"/>
    <property type="evidence" value="ECO:0007669"/>
    <property type="project" value="UniProtKB-EC"/>
</dbReference>
<protein>
    <submittedName>
        <fullName evidence="4">Diguanylate cyclase domain-containing protein</fullName>
        <ecNumber evidence="4">2.7.7.65</ecNumber>
    </submittedName>
</protein>
<evidence type="ECO:0000313" key="4">
    <source>
        <dbReference type="EMBL" id="MFC4136014.1"/>
    </source>
</evidence>
<dbReference type="EMBL" id="JBHSAY010000028">
    <property type="protein sequence ID" value="MFC4136014.1"/>
    <property type="molecule type" value="Genomic_DNA"/>
</dbReference>
<name>A0ABV8M0A2_9ACTN</name>
<keyword evidence="2" id="KW-0472">Membrane</keyword>
<dbReference type="Gene3D" id="3.30.70.270">
    <property type="match status" value="1"/>
</dbReference>
<dbReference type="RefSeq" id="WP_253762595.1">
    <property type="nucleotide sequence ID" value="NZ_JAMZDZ010000001.1"/>
</dbReference>
<keyword evidence="4" id="KW-0808">Transferase</keyword>
<dbReference type="PROSITE" id="PS50887">
    <property type="entry name" value="GGDEF"/>
    <property type="match status" value="1"/>
</dbReference>
<dbReference type="InterPro" id="IPR029787">
    <property type="entry name" value="Nucleotide_cyclase"/>
</dbReference>
<dbReference type="InterPro" id="IPR050469">
    <property type="entry name" value="Diguanylate_Cyclase"/>
</dbReference>
<feature type="transmembrane region" description="Helical" evidence="2">
    <location>
        <begin position="276"/>
        <end position="296"/>
    </location>
</feature>
<dbReference type="InterPro" id="IPR043128">
    <property type="entry name" value="Rev_trsase/Diguanyl_cyclase"/>
</dbReference>
<dbReference type="PANTHER" id="PTHR45138:SF9">
    <property type="entry name" value="DIGUANYLATE CYCLASE DGCM-RELATED"/>
    <property type="match status" value="1"/>
</dbReference>
<dbReference type="NCBIfam" id="TIGR00254">
    <property type="entry name" value="GGDEF"/>
    <property type="match status" value="1"/>
</dbReference>
<feature type="transmembrane region" description="Helical" evidence="2">
    <location>
        <begin position="209"/>
        <end position="227"/>
    </location>
</feature>
<comment type="caution">
    <text evidence="4">The sequence shown here is derived from an EMBL/GenBank/DDBJ whole genome shotgun (WGS) entry which is preliminary data.</text>
</comment>
<feature type="transmembrane region" description="Helical" evidence="2">
    <location>
        <begin position="152"/>
        <end position="173"/>
    </location>
</feature>
<gene>
    <name evidence="4" type="ORF">ACFOZ4_35870</name>
</gene>
<keyword evidence="2" id="KW-0812">Transmembrane</keyword>
<keyword evidence="5" id="KW-1185">Reference proteome</keyword>
<dbReference type="SMART" id="SM00267">
    <property type="entry name" value="GGDEF"/>
    <property type="match status" value="1"/>
</dbReference>
<feature type="transmembrane region" description="Helical" evidence="2">
    <location>
        <begin position="116"/>
        <end position="137"/>
    </location>
</feature>
<evidence type="ECO:0000256" key="2">
    <source>
        <dbReference type="SAM" id="Phobius"/>
    </source>
</evidence>
<organism evidence="4 5">
    <name type="scientific">Hamadaea flava</name>
    <dbReference type="NCBI Taxonomy" id="1742688"/>
    <lineage>
        <taxon>Bacteria</taxon>
        <taxon>Bacillati</taxon>
        <taxon>Actinomycetota</taxon>
        <taxon>Actinomycetes</taxon>
        <taxon>Micromonosporales</taxon>
        <taxon>Micromonosporaceae</taxon>
        <taxon>Hamadaea</taxon>
    </lineage>
</organism>
<evidence type="ECO:0000313" key="5">
    <source>
        <dbReference type="Proteomes" id="UP001595816"/>
    </source>
</evidence>
<evidence type="ECO:0000259" key="3">
    <source>
        <dbReference type="PROSITE" id="PS50887"/>
    </source>
</evidence>
<reference evidence="5" key="1">
    <citation type="journal article" date="2019" name="Int. J. Syst. Evol. Microbiol.">
        <title>The Global Catalogue of Microorganisms (GCM) 10K type strain sequencing project: providing services to taxonomists for standard genome sequencing and annotation.</title>
        <authorList>
            <consortium name="The Broad Institute Genomics Platform"/>
            <consortium name="The Broad Institute Genome Sequencing Center for Infectious Disease"/>
            <person name="Wu L."/>
            <person name="Ma J."/>
        </authorList>
    </citation>
    <scope>NUCLEOTIDE SEQUENCE [LARGE SCALE GENOMIC DNA]</scope>
    <source>
        <strain evidence="5">CGMCC 4.7289</strain>
    </source>
</reference>
<proteinExistence type="predicted"/>
<keyword evidence="2" id="KW-1133">Transmembrane helix</keyword>
<feature type="transmembrane region" description="Helical" evidence="2">
    <location>
        <begin position="91"/>
        <end position="109"/>
    </location>
</feature>
<sequence length="500" mass="53387">MPEISGKSYRRRLITAAVVVALIAVAAFPLATQSERSGMYLVFSWLAVVPTVYGLRHSPANLRTQWWLIFSAILLSAVNNTLHLWLPNRGVVDVVASMLLLTAAAGLVIKRGGNDYSGLIDASLAAISLGGLLWVVVLQPRMDANGLTSGEAIALGVIVLVLCGTWGALIRLVETDQDRTRALRLFLAALTFNLAGFVLTGWGGAPARVIGVMSFMVAYIALSVVGFDPSMRRLARPGPPRDERLSSLRLVLLGLALSIPAIVNGFLLLTGARADATVSVLVGVVMVPLVMLRIGLLAKSRDRLAEALAVEADHDPLTGLLNRRAFTEALDRELASPRDCTLIFCDLDDFKEVNDRYGHAAGDRVLVEIAGRLRRSVRAGDHVGRFGGDEFLALLSDCGADRAGALVERVRSALARPFEESLDGVTVGASLGAVVSEAATRDGTEIDDLIRVADEAMYAQKQIVAIDGAAGRGSTVPPRSLSHRGPKALRPEPDGDRRNT</sequence>
<dbReference type="Pfam" id="PF00990">
    <property type="entry name" value="GGDEF"/>
    <property type="match status" value="1"/>
</dbReference>
<dbReference type="SUPFAM" id="SSF55073">
    <property type="entry name" value="Nucleotide cyclase"/>
    <property type="match status" value="1"/>
</dbReference>
<feature type="transmembrane region" description="Helical" evidence="2">
    <location>
        <begin position="12"/>
        <end position="31"/>
    </location>
</feature>
<dbReference type="PANTHER" id="PTHR45138">
    <property type="entry name" value="REGULATORY COMPONENTS OF SENSORY TRANSDUCTION SYSTEM"/>
    <property type="match status" value="1"/>
</dbReference>
<feature type="compositionally biased region" description="Basic and acidic residues" evidence="1">
    <location>
        <begin position="489"/>
        <end position="500"/>
    </location>
</feature>
<feature type="transmembrane region" description="Helical" evidence="2">
    <location>
        <begin position="248"/>
        <end position="270"/>
    </location>
</feature>
<dbReference type="InterPro" id="IPR000160">
    <property type="entry name" value="GGDEF_dom"/>
</dbReference>
<feature type="transmembrane region" description="Helical" evidence="2">
    <location>
        <begin position="185"/>
        <end position="203"/>
    </location>
</feature>
<keyword evidence="4" id="KW-0548">Nucleotidyltransferase</keyword>
<dbReference type="Proteomes" id="UP001595816">
    <property type="component" value="Unassembled WGS sequence"/>
</dbReference>
<feature type="domain" description="GGDEF" evidence="3">
    <location>
        <begin position="338"/>
        <end position="480"/>
    </location>
</feature>
<dbReference type="EC" id="2.7.7.65" evidence="4"/>
<accession>A0ABV8M0A2</accession>
<evidence type="ECO:0000256" key="1">
    <source>
        <dbReference type="SAM" id="MobiDB-lite"/>
    </source>
</evidence>
<feature type="region of interest" description="Disordered" evidence="1">
    <location>
        <begin position="469"/>
        <end position="500"/>
    </location>
</feature>
<dbReference type="CDD" id="cd01949">
    <property type="entry name" value="GGDEF"/>
    <property type="match status" value="1"/>
</dbReference>
<feature type="transmembrane region" description="Helical" evidence="2">
    <location>
        <begin position="67"/>
        <end position="85"/>
    </location>
</feature>